<accession>A0ABV8IHM8</accession>
<dbReference type="InterPro" id="IPR036388">
    <property type="entry name" value="WH-like_DNA-bd_sf"/>
</dbReference>
<dbReference type="InterPro" id="IPR028978">
    <property type="entry name" value="Chorismate_lyase_/UTRA_dom_sf"/>
</dbReference>
<dbReference type="Pfam" id="PF07702">
    <property type="entry name" value="UTRA"/>
    <property type="match status" value="1"/>
</dbReference>
<keyword evidence="1" id="KW-0805">Transcription regulation</keyword>
<keyword evidence="2" id="KW-0238">DNA-binding</keyword>
<evidence type="ECO:0000256" key="3">
    <source>
        <dbReference type="ARBA" id="ARBA00023163"/>
    </source>
</evidence>
<dbReference type="InterPro" id="IPR011663">
    <property type="entry name" value="UTRA"/>
</dbReference>
<keyword evidence="6" id="KW-1185">Reference proteome</keyword>
<reference evidence="6" key="1">
    <citation type="journal article" date="2019" name="Int. J. Syst. Evol. Microbiol.">
        <title>The Global Catalogue of Microorganisms (GCM) 10K type strain sequencing project: providing services to taxonomists for standard genome sequencing and annotation.</title>
        <authorList>
            <consortium name="The Broad Institute Genomics Platform"/>
            <consortium name="The Broad Institute Genome Sequencing Center for Infectious Disease"/>
            <person name="Wu L."/>
            <person name="Ma J."/>
        </authorList>
    </citation>
    <scope>NUCLEOTIDE SEQUENCE [LARGE SCALE GENOMIC DNA]</scope>
    <source>
        <strain evidence="6">TBRC 5832</strain>
    </source>
</reference>
<evidence type="ECO:0000256" key="1">
    <source>
        <dbReference type="ARBA" id="ARBA00023015"/>
    </source>
</evidence>
<gene>
    <name evidence="5" type="ORF">ACFO0C_01895</name>
</gene>
<sequence>MPELQRVLPKYLQIANHVRDQILRGDLGPGDEVPSERQIAVDWSVARPTAARALDALRQQGFVESRQGSGTYVRDRMKPNRLARERYSRARDTGKIYPANEHAVILSAAYDVAPVHVAEALSLAVGDRVVRRQRLIHADDAPVELSTAWYAHAVGEKAPDLLIRERIRVGTMAYVEQATGRQARYARDEMSSRLATDVEREFLRLPDPSAVLLVRHVVYDSEDRPLEFTEAMYPPDRWAFEATYPVA</sequence>
<dbReference type="SUPFAM" id="SSF64288">
    <property type="entry name" value="Chorismate lyase-like"/>
    <property type="match status" value="1"/>
</dbReference>
<dbReference type="RefSeq" id="WP_378064703.1">
    <property type="nucleotide sequence ID" value="NZ_JBHSBL010000002.1"/>
</dbReference>
<dbReference type="InterPro" id="IPR050679">
    <property type="entry name" value="Bact_HTH_transcr_reg"/>
</dbReference>
<dbReference type="Proteomes" id="UP001595867">
    <property type="component" value="Unassembled WGS sequence"/>
</dbReference>
<evidence type="ECO:0000313" key="6">
    <source>
        <dbReference type="Proteomes" id="UP001595867"/>
    </source>
</evidence>
<dbReference type="PANTHER" id="PTHR44846">
    <property type="entry name" value="MANNOSYL-D-GLYCERATE TRANSPORT/METABOLISM SYSTEM REPRESSOR MNGR-RELATED"/>
    <property type="match status" value="1"/>
</dbReference>
<evidence type="ECO:0000259" key="4">
    <source>
        <dbReference type="PROSITE" id="PS50949"/>
    </source>
</evidence>
<dbReference type="Pfam" id="PF00392">
    <property type="entry name" value="GntR"/>
    <property type="match status" value="1"/>
</dbReference>
<dbReference type="SMART" id="SM00345">
    <property type="entry name" value="HTH_GNTR"/>
    <property type="match status" value="1"/>
</dbReference>
<dbReference type="PRINTS" id="PR00035">
    <property type="entry name" value="HTHGNTR"/>
</dbReference>
<dbReference type="InterPro" id="IPR000524">
    <property type="entry name" value="Tscrpt_reg_HTH_GntR"/>
</dbReference>
<dbReference type="PROSITE" id="PS50949">
    <property type="entry name" value="HTH_GNTR"/>
    <property type="match status" value="1"/>
</dbReference>
<evidence type="ECO:0000256" key="2">
    <source>
        <dbReference type="ARBA" id="ARBA00023125"/>
    </source>
</evidence>
<dbReference type="Gene3D" id="3.40.1410.10">
    <property type="entry name" value="Chorismate lyase-like"/>
    <property type="match status" value="1"/>
</dbReference>
<dbReference type="EMBL" id="JBHSBL010000002">
    <property type="protein sequence ID" value="MFC4063667.1"/>
    <property type="molecule type" value="Genomic_DNA"/>
</dbReference>
<dbReference type="PANTHER" id="PTHR44846:SF17">
    <property type="entry name" value="GNTR-FAMILY TRANSCRIPTIONAL REGULATOR"/>
    <property type="match status" value="1"/>
</dbReference>
<name>A0ABV8IHM8_9ACTN</name>
<dbReference type="SMART" id="SM00866">
    <property type="entry name" value="UTRA"/>
    <property type="match status" value="1"/>
</dbReference>
<feature type="domain" description="HTH gntR-type" evidence="4">
    <location>
        <begin position="8"/>
        <end position="76"/>
    </location>
</feature>
<proteinExistence type="predicted"/>
<dbReference type="SUPFAM" id="SSF46785">
    <property type="entry name" value="Winged helix' DNA-binding domain"/>
    <property type="match status" value="1"/>
</dbReference>
<comment type="caution">
    <text evidence="5">The sequence shown here is derived from an EMBL/GenBank/DDBJ whole genome shotgun (WGS) entry which is preliminary data.</text>
</comment>
<evidence type="ECO:0000313" key="5">
    <source>
        <dbReference type="EMBL" id="MFC4063667.1"/>
    </source>
</evidence>
<dbReference type="CDD" id="cd07377">
    <property type="entry name" value="WHTH_GntR"/>
    <property type="match status" value="1"/>
</dbReference>
<keyword evidence="3" id="KW-0804">Transcription</keyword>
<dbReference type="InterPro" id="IPR036390">
    <property type="entry name" value="WH_DNA-bd_sf"/>
</dbReference>
<organism evidence="5 6">
    <name type="scientific">Actinoplanes subglobosus</name>
    <dbReference type="NCBI Taxonomy" id="1547892"/>
    <lineage>
        <taxon>Bacteria</taxon>
        <taxon>Bacillati</taxon>
        <taxon>Actinomycetota</taxon>
        <taxon>Actinomycetes</taxon>
        <taxon>Micromonosporales</taxon>
        <taxon>Micromonosporaceae</taxon>
        <taxon>Actinoplanes</taxon>
    </lineage>
</organism>
<dbReference type="Gene3D" id="1.10.10.10">
    <property type="entry name" value="Winged helix-like DNA-binding domain superfamily/Winged helix DNA-binding domain"/>
    <property type="match status" value="1"/>
</dbReference>
<protein>
    <submittedName>
        <fullName evidence="5">GntR family transcriptional regulator</fullName>
    </submittedName>
</protein>